<dbReference type="OrthoDB" id="9793083at2"/>
<organism evidence="3 4">
    <name type="scientific">Gemmobacter megaterium</name>
    <dbReference type="NCBI Taxonomy" id="1086013"/>
    <lineage>
        <taxon>Bacteria</taxon>
        <taxon>Pseudomonadati</taxon>
        <taxon>Pseudomonadota</taxon>
        <taxon>Alphaproteobacteria</taxon>
        <taxon>Rhodobacterales</taxon>
        <taxon>Paracoccaceae</taxon>
        <taxon>Gemmobacter</taxon>
    </lineage>
</organism>
<dbReference type="InterPro" id="IPR050266">
    <property type="entry name" value="AB_hydrolase_sf"/>
</dbReference>
<dbReference type="Gene3D" id="3.40.50.1820">
    <property type="entry name" value="alpha/beta hydrolase"/>
    <property type="match status" value="1"/>
</dbReference>
<proteinExistence type="predicted"/>
<dbReference type="EMBL" id="FTOT01000005">
    <property type="protein sequence ID" value="SIT07522.1"/>
    <property type="molecule type" value="Genomic_DNA"/>
</dbReference>
<dbReference type="Pfam" id="PF10604">
    <property type="entry name" value="Polyketide_cyc2"/>
    <property type="match status" value="1"/>
</dbReference>
<evidence type="ECO:0000313" key="3">
    <source>
        <dbReference type="EMBL" id="SIT07522.1"/>
    </source>
</evidence>
<dbReference type="CDD" id="cd07821">
    <property type="entry name" value="PYR_PYL_RCAR_like"/>
    <property type="match status" value="1"/>
</dbReference>
<dbReference type="SUPFAM" id="SSF53474">
    <property type="entry name" value="alpha/beta-Hydrolases"/>
    <property type="match status" value="1"/>
</dbReference>
<dbReference type="Gene3D" id="3.30.530.20">
    <property type="match status" value="1"/>
</dbReference>
<dbReference type="STRING" id="1086013.SAMN05421774_10596"/>
<dbReference type="AlphaFoldDB" id="A0A1N7PA85"/>
<dbReference type="PANTHER" id="PTHR43798">
    <property type="entry name" value="MONOACYLGLYCEROL LIPASE"/>
    <property type="match status" value="1"/>
</dbReference>
<gene>
    <name evidence="3" type="ORF">SAMN05421774_10596</name>
</gene>
<dbReference type="InterPro" id="IPR000073">
    <property type="entry name" value="AB_hydrolase_1"/>
</dbReference>
<dbReference type="GO" id="GO:0016787">
    <property type="term" value="F:hydrolase activity"/>
    <property type="evidence" value="ECO:0007669"/>
    <property type="project" value="UniProtKB-KW"/>
</dbReference>
<dbReference type="RefSeq" id="WP_076531918.1">
    <property type="nucleotide sequence ID" value="NZ_BMEH01000005.1"/>
</dbReference>
<evidence type="ECO:0000313" key="4">
    <source>
        <dbReference type="Proteomes" id="UP000186141"/>
    </source>
</evidence>
<evidence type="ECO:0000259" key="2">
    <source>
        <dbReference type="Pfam" id="PF12697"/>
    </source>
</evidence>
<dbReference type="PRINTS" id="PR00111">
    <property type="entry name" value="ABHYDROLASE"/>
</dbReference>
<dbReference type="InterPro" id="IPR019587">
    <property type="entry name" value="Polyketide_cyclase/dehydratase"/>
</dbReference>
<keyword evidence="1" id="KW-0378">Hydrolase</keyword>
<accession>A0A1N7PA85</accession>
<reference evidence="3 4" key="1">
    <citation type="submission" date="2017-01" db="EMBL/GenBank/DDBJ databases">
        <authorList>
            <person name="Mah S.A."/>
            <person name="Swanson W.J."/>
            <person name="Moy G.W."/>
            <person name="Vacquier V.D."/>
        </authorList>
    </citation>
    <scope>NUCLEOTIDE SEQUENCE [LARGE SCALE GENOMIC DNA]</scope>
    <source>
        <strain evidence="3 4">DSM 26375</strain>
    </source>
</reference>
<dbReference type="SUPFAM" id="SSF55961">
    <property type="entry name" value="Bet v1-like"/>
    <property type="match status" value="1"/>
</dbReference>
<dbReference type="Proteomes" id="UP000186141">
    <property type="component" value="Unassembled WGS sequence"/>
</dbReference>
<dbReference type="InterPro" id="IPR029058">
    <property type="entry name" value="AB_hydrolase_fold"/>
</dbReference>
<name>A0A1N7PA85_9RHOB</name>
<dbReference type="PANTHER" id="PTHR43798:SF31">
    <property type="entry name" value="AB HYDROLASE SUPERFAMILY PROTEIN YCLE"/>
    <property type="match status" value="1"/>
</dbReference>
<protein>
    <submittedName>
        <fullName evidence="3">Pimeloyl-ACP methyl ester carboxylesterase</fullName>
    </submittedName>
</protein>
<sequence length="424" mass="44973">MPRDRVQVRGHLAADPAAVWALAGDFLGAWHPAIDRIEAETGPHVIRRFTVKGEDTVYRERLTYRSDSDRVLAYTALAGIEGADRYVARLSVAPAEAGGASVLWTADITARADRLAAICAGTEAVFRAGLQALATARPKAPPAPASKPGPAPIETRLLDGTPRLALSCAGDGPLVLFLHGIGGGRVNWHRQLAALAPHARAVAMDLRGYGDSTLGFGPSTIDGYIEDILRVADHFGADRLVLVGLSYGAWIATSFAMRHSDRLAGLVVSGGCTGMSEAGPEEREAFRLSREVPLNAGQRPADFAPAVVKVLAGPDASPEIHAELRASMAAIPAETYRDALHCFTNPLEKFDFSNISCPILAMTGAHDRLAPPAEIRAVAGRMLDAAPTPDIRFEVIAGAGHLCNIENPAAYNRHLSAFVRRVSA</sequence>
<dbReference type="InterPro" id="IPR023393">
    <property type="entry name" value="START-like_dom_sf"/>
</dbReference>
<dbReference type="Pfam" id="PF12697">
    <property type="entry name" value="Abhydrolase_6"/>
    <property type="match status" value="1"/>
</dbReference>
<evidence type="ECO:0000256" key="1">
    <source>
        <dbReference type="ARBA" id="ARBA00022801"/>
    </source>
</evidence>
<feature type="domain" description="AB hydrolase-1" evidence="2">
    <location>
        <begin position="175"/>
        <end position="412"/>
    </location>
</feature>
<dbReference type="GO" id="GO:0016020">
    <property type="term" value="C:membrane"/>
    <property type="evidence" value="ECO:0007669"/>
    <property type="project" value="TreeGrafter"/>
</dbReference>
<keyword evidence="4" id="KW-1185">Reference proteome</keyword>